<dbReference type="AlphaFoldDB" id="A0A7L5E1F6"/>
<geneLocation type="plasmid" evidence="1 2">
    <name>unnamed1</name>
</geneLocation>
<dbReference type="Proteomes" id="UP000501128">
    <property type="component" value="Plasmid unnamed1"/>
</dbReference>
<proteinExistence type="predicted"/>
<evidence type="ECO:0000313" key="2">
    <source>
        <dbReference type="Proteomes" id="UP000501128"/>
    </source>
</evidence>
<organism evidence="1 2">
    <name type="scientific">Spirosoma rhododendri</name>
    <dbReference type="NCBI Taxonomy" id="2728024"/>
    <lineage>
        <taxon>Bacteria</taxon>
        <taxon>Pseudomonadati</taxon>
        <taxon>Bacteroidota</taxon>
        <taxon>Cytophagia</taxon>
        <taxon>Cytophagales</taxon>
        <taxon>Cytophagaceae</taxon>
        <taxon>Spirosoma</taxon>
    </lineage>
</organism>
<name>A0A7L5E1F6_9BACT</name>
<keyword evidence="1" id="KW-0614">Plasmid</keyword>
<evidence type="ECO:0000313" key="1">
    <source>
        <dbReference type="EMBL" id="QJD81560.1"/>
    </source>
</evidence>
<accession>A0A7L5E1F6</accession>
<sequence length="43" mass="4585">MPTQSAQPLPFLLTHTPYGRVGVYVVACVSIGRVKNGTVVSIK</sequence>
<dbReference type="EMBL" id="CP051678">
    <property type="protein sequence ID" value="QJD81560.1"/>
    <property type="molecule type" value="Genomic_DNA"/>
</dbReference>
<gene>
    <name evidence="1" type="ORF">HH216_24645</name>
</gene>
<protein>
    <submittedName>
        <fullName evidence="1">Uncharacterized protein</fullName>
    </submittedName>
</protein>
<reference evidence="1 2" key="1">
    <citation type="submission" date="2020-04" db="EMBL/GenBank/DDBJ databases">
        <title>Genome sequencing of novel species.</title>
        <authorList>
            <person name="Heo J."/>
            <person name="Kim S.-J."/>
            <person name="Kim J.-S."/>
            <person name="Hong S.-B."/>
            <person name="Kwon S.-W."/>
        </authorList>
    </citation>
    <scope>NUCLEOTIDE SEQUENCE [LARGE SCALE GENOMIC DNA]</scope>
    <source>
        <strain evidence="1 2">CJU-R4</strain>
        <plasmid evidence="1 2">unnamed1</plasmid>
    </source>
</reference>
<dbReference type="KEGG" id="srho:HH216_24645"/>
<keyword evidence="2" id="KW-1185">Reference proteome</keyword>